<evidence type="ECO:0000256" key="10">
    <source>
        <dbReference type="SAM" id="Phobius"/>
    </source>
</evidence>
<evidence type="ECO:0000256" key="9">
    <source>
        <dbReference type="RuleBase" id="RU003945"/>
    </source>
</evidence>
<keyword evidence="13" id="KW-1185">Reference proteome</keyword>
<proteinExistence type="inferred from homology"/>
<dbReference type="Proteomes" id="UP000005868">
    <property type="component" value="Chromosome"/>
</dbReference>
<reference evidence="13" key="1">
    <citation type="submission" date="2011-10" db="EMBL/GenBank/DDBJ databases">
        <title>The complete genome of chromosome of Thermovirga lienii DSM 17291.</title>
        <authorList>
            <consortium name="US DOE Joint Genome Institute (JGI-PGF)"/>
            <person name="Lucas S."/>
            <person name="Copeland A."/>
            <person name="Lapidus A."/>
            <person name="Glavina del Rio T."/>
            <person name="Dalin E."/>
            <person name="Tice H."/>
            <person name="Bruce D."/>
            <person name="Goodwin L."/>
            <person name="Pitluck S."/>
            <person name="Peters L."/>
            <person name="Mikhailova N."/>
            <person name="Saunders E."/>
            <person name="Kyrpides N."/>
            <person name="Mavromatis K."/>
            <person name="Ivanova N."/>
            <person name="Last F.I."/>
            <person name="Brettin T."/>
            <person name="Detter J.C."/>
            <person name="Han C."/>
            <person name="Larimer F."/>
            <person name="Land M."/>
            <person name="Hauser L."/>
            <person name="Markowitz V."/>
            <person name="Cheng J.-F."/>
            <person name="Hugenholtz P."/>
            <person name="Woyke T."/>
            <person name="Wu D."/>
            <person name="Spring S."/>
            <person name="Schroeder M."/>
            <person name="Brambilla E.-M."/>
            <person name="Klenk H.-P."/>
            <person name="Eisen J.A."/>
        </authorList>
    </citation>
    <scope>NUCLEOTIDE SEQUENCE [LARGE SCALE GENOMIC DNA]</scope>
    <source>
        <strain evidence="13">ATCC BAA-1197 / DSM 17291 / Cas60314</strain>
    </source>
</reference>
<evidence type="ECO:0000256" key="4">
    <source>
        <dbReference type="ARBA" id="ARBA00022692"/>
    </source>
</evidence>
<evidence type="ECO:0000259" key="11">
    <source>
        <dbReference type="Pfam" id="PF02096"/>
    </source>
</evidence>
<keyword evidence="5" id="KW-0653">Protein transport</keyword>
<dbReference type="CDD" id="cd20070">
    <property type="entry name" value="5TM_YidC_Alb3"/>
    <property type="match status" value="1"/>
</dbReference>
<keyword evidence="4 9" id="KW-0812">Transmembrane</keyword>
<dbReference type="GO" id="GO:0005886">
    <property type="term" value="C:plasma membrane"/>
    <property type="evidence" value="ECO:0007669"/>
    <property type="project" value="UniProtKB-SubCell"/>
</dbReference>
<keyword evidence="8" id="KW-0143">Chaperone</keyword>
<dbReference type="PANTHER" id="PTHR12428:SF65">
    <property type="entry name" value="CYTOCHROME C OXIDASE ASSEMBLY PROTEIN COX18, MITOCHONDRIAL"/>
    <property type="match status" value="1"/>
</dbReference>
<protein>
    <submittedName>
        <fullName evidence="12">Membrane protein insertase, YidC/Oxa1 family</fullName>
    </submittedName>
</protein>
<sequence length="260" mass="28821">MSAIWKAAGDFLILIINGLYSLTHSYGLAIIILTLLVRVLLYPLSHKQMVSMQKMQKLQPRLKVLQEKYKDDKETLNKEIMRLYKENNVNPAAGCLPLLVQLPILILLFRVLMNLDLGGATFLGISLEGSVLSTMASAVGASADKIGIGALFSAIAANPAGLLNVQMYLGNLVLLLVIAFLTWYQQQLSGASNPQMQFMNWFMPAFLTFICLSLPGGVLLYWGVSSLVGVAQQWYAKHKTEVEMQEKPVLYKDKPGSRKE</sequence>
<evidence type="ECO:0000256" key="5">
    <source>
        <dbReference type="ARBA" id="ARBA00022927"/>
    </source>
</evidence>
<dbReference type="InterPro" id="IPR028055">
    <property type="entry name" value="YidC/Oxa/ALB_C"/>
</dbReference>
<organism evidence="12 13">
    <name type="scientific">Thermovirga lienii (strain ATCC BAA-1197 / DSM 17291 / Cas60314)</name>
    <dbReference type="NCBI Taxonomy" id="580340"/>
    <lineage>
        <taxon>Bacteria</taxon>
        <taxon>Thermotogati</taxon>
        <taxon>Synergistota</taxon>
        <taxon>Synergistia</taxon>
        <taxon>Synergistales</taxon>
        <taxon>Thermovirgaceae</taxon>
        <taxon>Thermovirga</taxon>
    </lineage>
</organism>
<dbReference type="KEGG" id="tli:Tlie_0712"/>
<feature type="transmembrane region" description="Helical" evidence="10">
    <location>
        <begin position="165"/>
        <end position="184"/>
    </location>
</feature>
<dbReference type="EMBL" id="CP003096">
    <property type="protein sequence ID" value="AER66447.1"/>
    <property type="molecule type" value="Genomic_DNA"/>
</dbReference>
<comment type="similarity">
    <text evidence="9">Belongs to the OXA1/ALB3/YidC family.</text>
</comment>
<dbReference type="PANTHER" id="PTHR12428">
    <property type="entry name" value="OXA1"/>
    <property type="match status" value="1"/>
</dbReference>
<reference evidence="12 13" key="2">
    <citation type="journal article" date="2012" name="Stand. Genomic Sci.">
        <title>Genome sequence of the moderately thermophilic, amino-acid-degrading and sulfur-reducing bacterium Thermovirga lienii type strain (Cas60314(T)).</title>
        <authorList>
            <person name="Goker M."/>
            <person name="Saunders E."/>
            <person name="Lapidus A."/>
            <person name="Nolan M."/>
            <person name="Lucas S."/>
            <person name="Hammon N."/>
            <person name="Deshpande S."/>
            <person name="Cheng J.F."/>
            <person name="Han C."/>
            <person name="Tapia R."/>
            <person name="Goodwin L.A."/>
            <person name="Pitluck S."/>
            <person name="Liolios K."/>
            <person name="Mavromatis K."/>
            <person name="Pagani I."/>
            <person name="Ivanova N."/>
            <person name="Mikhailova N."/>
            <person name="Pati A."/>
            <person name="Chen A."/>
            <person name="Palaniappan K."/>
            <person name="Land M."/>
            <person name="Chang Y.J."/>
            <person name="Jeffries C.D."/>
            <person name="Brambilla E.M."/>
            <person name="Rohde M."/>
            <person name="Spring S."/>
            <person name="Detter J.C."/>
            <person name="Woyke T."/>
            <person name="Bristow J."/>
            <person name="Eisen J.A."/>
            <person name="Markowitz V."/>
            <person name="Hugenholtz P."/>
            <person name="Kyrpides N.C."/>
            <person name="Klenk H.P."/>
        </authorList>
    </citation>
    <scope>NUCLEOTIDE SEQUENCE [LARGE SCALE GENOMIC DNA]</scope>
    <source>
        <strain evidence="13">ATCC BAA-1197 / DSM 17291 / Cas60314</strain>
    </source>
</reference>
<evidence type="ECO:0000256" key="1">
    <source>
        <dbReference type="ARBA" id="ARBA00004651"/>
    </source>
</evidence>
<dbReference type="GO" id="GO:0051205">
    <property type="term" value="P:protein insertion into membrane"/>
    <property type="evidence" value="ECO:0007669"/>
    <property type="project" value="TreeGrafter"/>
</dbReference>
<evidence type="ECO:0000313" key="12">
    <source>
        <dbReference type="EMBL" id="AER66447.1"/>
    </source>
</evidence>
<feature type="transmembrane region" description="Helical" evidence="10">
    <location>
        <begin position="26"/>
        <end position="45"/>
    </location>
</feature>
<feature type="transmembrane region" description="Helical" evidence="10">
    <location>
        <begin position="91"/>
        <end position="113"/>
    </location>
</feature>
<dbReference type="eggNOG" id="COG0706">
    <property type="taxonomic scope" value="Bacteria"/>
</dbReference>
<dbReference type="AlphaFoldDB" id="G7V978"/>
<feature type="transmembrane region" description="Helical" evidence="10">
    <location>
        <begin position="205"/>
        <end position="224"/>
    </location>
</feature>
<dbReference type="HOGENOM" id="CLU_036138_4_1_0"/>
<keyword evidence="7 10" id="KW-0472">Membrane</keyword>
<accession>G7V978</accession>
<feature type="domain" description="Membrane insertase YidC/Oxa/ALB C-terminal" evidence="11">
    <location>
        <begin position="26"/>
        <end position="237"/>
    </location>
</feature>
<dbReference type="InterPro" id="IPR047196">
    <property type="entry name" value="YidC_ALB_C"/>
</dbReference>
<evidence type="ECO:0000256" key="3">
    <source>
        <dbReference type="ARBA" id="ARBA00022475"/>
    </source>
</evidence>
<evidence type="ECO:0000256" key="7">
    <source>
        <dbReference type="ARBA" id="ARBA00023136"/>
    </source>
</evidence>
<dbReference type="Pfam" id="PF02096">
    <property type="entry name" value="60KD_IMP"/>
    <property type="match status" value="1"/>
</dbReference>
<gene>
    <name evidence="12" type="ordered locus">Tlie_0712</name>
</gene>
<comment type="subcellular location">
    <subcellularLocation>
        <location evidence="1">Cell membrane</location>
        <topology evidence="1">Multi-pass membrane protein</topology>
    </subcellularLocation>
    <subcellularLocation>
        <location evidence="9">Membrane</location>
        <topology evidence="9">Multi-pass membrane protein</topology>
    </subcellularLocation>
</comment>
<dbReference type="GO" id="GO:0032977">
    <property type="term" value="F:membrane insertase activity"/>
    <property type="evidence" value="ECO:0007669"/>
    <property type="project" value="InterPro"/>
</dbReference>
<keyword evidence="3" id="KW-1003">Cell membrane</keyword>
<dbReference type="STRING" id="580340.Tlie_0712"/>
<dbReference type="GO" id="GO:0015031">
    <property type="term" value="P:protein transport"/>
    <property type="evidence" value="ECO:0007669"/>
    <property type="project" value="UniProtKB-KW"/>
</dbReference>
<dbReference type="NCBIfam" id="TIGR03592">
    <property type="entry name" value="yidC_oxa1_cterm"/>
    <property type="match status" value="1"/>
</dbReference>
<evidence type="ECO:0000313" key="13">
    <source>
        <dbReference type="Proteomes" id="UP000005868"/>
    </source>
</evidence>
<dbReference type="InterPro" id="IPR001708">
    <property type="entry name" value="YidC/ALB3/OXA1/COX18"/>
</dbReference>
<keyword evidence="2" id="KW-0813">Transport</keyword>
<evidence type="ECO:0000256" key="6">
    <source>
        <dbReference type="ARBA" id="ARBA00022989"/>
    </source>
</evidence>
<evidence type="ECO:0000256" key="8">
    <source>
        <dbReference type="ARBA" id="ARBA00023186"/>
    </source>
</evidence>
<dbReference type="OrthoDB" id="9780552at2"/>
<name>G7V978_THELD</name>
<keyword evidence="6 10" id="KW-1133">Transmembrane helix</keyword>
<evidence type="ECO:0000256" key="2">
    <source>
        <dbReference type="ARBA" id="ARBA00022448"/>
    </source>
</evidence>